<protein>
    <submittedName>
        <fullName evidence="1">Uncharacterized protein</fullName>
    </submittedName>
</protein>
<name>A0A2S5B8A8_9BASI</name>
<reference evidence="1 2" key="1">
    <citation type="journal article" date="2018" name="Front. Microbiol.">
        <title>Prospects for Fungal Bioremediation of Acidic Radioactive Waste Sites: Characterization and Genome Sequence of Rhodotorula taiwanensis MD1149.</title>
        <authorList>
            <person name="Tkavc R."/>
            <person name="Matrosova V.Y."/>
            <person name="Grichenko O.E."/>
            <person name="Gostincar C."/>
            <person name="Volpe R.P."/>
            <person name="Klimenkova P."/>
            <person name="Gaidamakova E.K."/>
            <person name="Zhou C.E."/>
            <person name="Stewart B.J."/>
            <person name="Lyman M.G."/>
            <person name="Malfatti S.A."/>
            <person name="Rubinfeld B."/>
            <person name="Courtot M."/>
            <person name="Singh J."/>
            <person name="Dalgard C.L."/>
            <person name="Hamilton T."/>
            <person name="Frey K.G."/>
            <person name="Gunde-Cimerman N."/>
            <person name="Dugan L."/>
            <person name="Daly M.J."/>
        </authorList>
    </citation>
    <scope>NUCLEOTIDE SEQUENCE [LARGE SCALE GENOMIC DNA]</scope>
    <source>
        <strain evidence="1 2">MD1149</strain>
    </source>
</reference>
<sequence>MRFKLFALMSAALLPFRLIRHKRTFASTLRRTALSTFLVGPALGAGYAFVRLNSHSEEAIRESAARMRADKGERKREDYATIGGVLGALGTTTLLLRRAPLVWTLGSGASLGIAAGTLYSFLENSQTRPGGIKQEAKRVEGSVKGEGDGVASSLAGGLAALTGGAKSK</sequence>
<dbReference type="AlphaFoldDB" id="A0A2S5B8A8"/>
<gene>
    <name evidence="1" type="ORF">BMF94_3996</name>
</gene>
<accession>A0A2S5B8A8</accession>
<dbReference type="EMBL" id="PJQD01000043">
    <property type="protein sequence ID" value="POY73010.1"/>
    <property type="molecule type" value="Genomic_DNA"/>
</dbReference>
<keyword evidence="2" id="KW-1185">Reference proteome</keyword>
<evidence type="ECO:0000313" key="1">
    <source>
        <dbReference type="EMBL" id="POY73010.1"/>
    </source>
</evidence>
<dbReference type="OrthoDB" id="2524788at2759"/>
<proteinExistence type="predicted"/>
<organism evidence="1 2">
    <name type="scientific">Rhodotorula taiwanensis</name>
    <dbReference type="NCBI Taxonomy" id="741276"/>
    <lineage>
        <taxon>Eukaryota</taxon>
        <taxon>Fungi</taxon>
        <taxon>Dikarya</taxon>
        <taxon>Basidiomycota</taxon>
        <taxon>Pucciniomycotina</taxon>
        <taxon>Microbotryomycetes</taxon>
        <taxon>Sporidiobolales</taxon>
        <taxon>Sporidiobolaceae</taxon>
        <taxon>Rhodotorula</taxon>
    </lineage>
</organism>
<evidence type="ECO:0000313" key="2">
    <source>
        <dbReference type="Proteomes" id="UP000237144"/>
    </source>
</evidence>
<comment type="caution">
    <text evidence="1">The sequence shown here is derived from an EMBL/GenBank/DDBJ whole genome shotgun (WGS) entry which is preliminary data.</text>
</comment>
<dbReference type="Proteomes" id="UP000237144">
    <property type="component" value="Unassembled WGS sequence"/>
</dbReference>